<feature type="region of interest" description="Disordered" evidence="1">
    <location>
        <begin position="481"/>
        <end position="510"/>
    </location>
</feature>
<gene>
    <name evidence="3" type="ORF">RHGRI_029397</name>
</gene>
<dbReference type="EMBL" id="JACTNZ010000010">
    <property type="protein sequence ID" value="KAG5528718.1"/>
    <property type="molecule type" value="Genomic_DNA"/>
</dbReference>
<dbReference type="PANTHER" id="PTHR34427:SF5">
    <property type="entry name" value="DUF4283 DOMAIN-CONTAINING PROTEIN"/>
    <property type="match status" value="1"/>
</dbReference>
<evidence type="ECO:0000256" key="1">
    <source>
        <dbReference type="SAM" id="MobiDB-lite"/>
    </source>
</evidence>
<dbReference type="PANTHER" id="PTHR34427">
    <property type="entry name" value="DUF4283 DOMAIN PROTEIN"/>
    <property type="match status" value="1"/>
</dbReference>
<proteinExistence type="predicted"/>
<keyword evidence="4" id="KW-1185">Reference proteome</keyword>
<evidence type="ECO:0000259" key="2">
    <source>
        <dbReference type="Pfam" id="PF14111"/>
    </source>
</evidence>
<dbReference type="InterPro" id="IPR025558">
    <property type="entry name" value="DUF4283"/>
</dbReference>
<dbReference type="AlphaFoldDB" id="A0AAV6IMG0"/>
<evidence type="ECO:0000313" key="4">
    <source>
        <dbReference type="Proteomes" id="UP000823749"/>
    </source>
</evidence>
<organism evidence="3 4">
    <name type="scientific">Rhododendron griersonianum</name>
    <dbReference type="NCBI Taxonomy" id="479676"/>
    <lineage>
        <taxon>Eukaryota</taxon>
        <taxon>Viridiplantae</taxon>
        <taxon>Streptophyta</taxon>
        <taxon>Embryophyta</taxon>
        <taxon>Tracheophyta</taxon>
        <taxon>Spermatophyta</taxon>
        <taxon>Magnoliopsida</taxon>
        <taxon>eudicotyledons</taxon>
        <taxon>Gunneridae</taxon>
        <taxon>Pentapetalae</taxon>
        <taxon>asterids</taxon>
        <taxon>Ericales</taxon>
        <taxon>Ericaceae</taxon>
        <taxon>Ericoideae</taxon>
        <taxon>Rhodoreae</taxon>
        <taxon>Rhododendron</taxon>
    </lineage>
</organism>
<reference evidence="3" key="1">
    <citation type="submission" date="2020-08" db="EMBL/GenBank/DDBJ databases">
        <title>Plant Genome Project.</title>
        <authorList>
            <person name="Zhang R.-G."/>
        </authorList>
    </citation>
    <scope>NUCLEOTIDE SEQUENCE</scope>
    <source>
        <strain evidence="3">WSP0</strain>
        <tissue evidence="3">Leaf</tissue>
    </source>
</reference>
<protein>
    <recommendedName>
        <fullName evidence="2">DUF4283 domain-containing protein</fullName>
    </recommendedName>
</protein>
<dbReference type="Proteomes" id="UP000823749">
    <property type="component" value="Chromosome 10"/>
</dbReference>
<evidence type="ECO:0000313" key="3">
    <source>
        <dbReference type="EMBL" id="KAG5528718.1"/>
    </source>
</evidence>
<dbReference type="Pfam" id="PF14111">
    <property type="entry name" value="DUF4283"/>
    <property type="match status" value="1"/>
</dbReference>
<feature type="compositionally biased region" description="Basic and acidic residues" evidence="1">
    <location>
        <begin position="376"/>
        <end position="386"/>
    </location>
</feature>
<sequence length="795" mass="88712">MDWRRKTLVQVGSKSLELVDEGEGERLRFRLVERGAGVRIEVWVKDIELQWVCLILEDASLGYEQEFSRSYGGSVRRLKVSRIPFVGCFYLRMEVRDGGRLWSVCLPELAGSGGWVDISRNFWEFCGWKCLGGLIDCRSFVDVANIGDWPVNTVEVVEKGRKRKGCDVEVRAESTQNTSHFLERCLVGWMEEGGSAQPTAMEVQRWAQRTWKVTAGVQVSDLGGVDFLFTLPSVEEAQRVMRSSWSFAERRVQLEWWSPVGYCFKKGEAPSVVWVRILGLPLHLWDSEVFREIGDFCGGFVSVDVDMRRRINLHWARIAVRAAPEKIPAKVKVAMGGWVFDLRVWVEKGRLVVFQPVLNIENGDMGVSNLGSGGRELTDHRMEKTRGGNSRRARGGWVNGSFRNRRFSNFESQISCGLGRGVGRCETNVNWVKPNPVHLGNIRSGSDAKWAYLFKRPVRSNLVEIKNRRWVSVGDQGGGPSFSGALSQKKGGEQIDGTRPGTVGNHSQSIVGDKNGLGKYSLAIVDASEVCMIPNRLIPSSPSYFSFLEEGGSGWVFEEESGKTVGEKSGEVVNEERVVVNNLSRGDCFSFDVVGQQSSASEMGVGEGTGRAFRGCSIGAEEGDLSTRGMELVPFSGLTDGGCSVWDNQREELFKNLGWVEEVLEDGQLVCSDPSNPLINREPVGTWIDEDKLMVGMSQEEVSNWVLKRISGFSKFLGVSYDGFEDRTMRLFLDIEEKWRKGAVKVTKKGGSKVNSGARELKRLECSINYDGRKKEGEKGFEGVEGVNLLSFYED</sequence>
<name>A0AAV6IMG0_9ERIC</name>
<comment type="caution">
    <text evidence="3">The sequence shown here is derived from an EMBL/GenBank/DDBJ whole genome shotgun (WGS) entry which is preliminary data.</text>
</comment>
<feature type="region of interest" description="Disordered" evidence="1">
    <location>
        <begin position="371"/>
        <end position="395"/>
    </location>
</feature>
<accession>A0AAV6IMG0</accession>
<feature type="domain" description="DUF4283" evidence="2">
    <location>
        <begin position="182"/>
        <end position="259"/>
    </location>
</feature>